<sequence>MSQPEDTVNPSEELKKFKLKAKIKIQQLQQTVDTLTKENEDLKLSCEESNVRQQEEINKLSNLLKNSEEVVKIMSREKDDLSMRFQENRDLQERLESKDKAVKRLSEEMENANNKIRENNEFIQKLQRVSCTNDKNELFESLKKVFEENKKLNQLEDVCASKVGEIENLKNQVKSLSQDLSAVNYFILSFKDYKQKEDEANELKSLINDLKNQMSVKDEEIESQKAQISSLEIKIKQLEIETESVIIDKKDISFVEEELNKLKILLNEKESEIILLNEKIQKSEHENANLILSNKKQSENLSSKLFSLENQKSELEKQISELNEKFAQQKQSNAVLDQDYRSKIINLQQKLHQLETTAQHQTSFINPNPDLLQRISQLESLNNQLQREVNDYKLLYQNQKRTSSVSMDLIESQNLEEKIK</sequence>
<proteinExistence type="predicted"/>
<keyword evidence="3" id="KW-1185">Reference proteome</keyword>
<evidence type="ECO:0000313" key="2">
    <source>
        <dbReference type="EMBL" id="EPZ32311.1"/>
    </source>
</evidence>
<gene>
    <name evidence="2" type="ORF">O9G_002152</name>
</gene>
<evidence type="ECO:0000313" key="3">
    <source>
        <dbReference type="Proteomes" id="UP000030755"/>
    </source>
</evidence>
<evidence type="ECO:0000256" key="1">
    <source>
        <dbReference type="SAM" id="Coils"/>
    </source>
</evidence>
<dbReference type="AlphaFoldDB" id="A0A075AQ02"/>
<dbReference type="EMBL" id="KE561161">
    <property type="protein sequence ID" value="EPZ32311.1"/>
    <property type="molecule type" value="Genomic_DNA"/>
</dbReference>
<dbReference type="STRING" id="988480.A0A075AQ02"/>
<feature type="coiled-coil region" evidence="1">
    <location>
        <begin position="368"/>
        <end position="402"/>
    </location>
</feature>
<feature type="coiled-coil region" evidence="1">
    <location>
        <begin position="18"/>
        <end position="332"/>
    </location>
</feature>
<organism evidence="2 3">
    <name type="scientific">Rozella allomycis (strain CSF55)</name>
    <dbReference type="NCBI Taxonomy" id="988480"/>
    <lineage>
        <taxon>Eukaryota</taxon>
        <taxon>Fungi</taxon>
        <taxon>Fungi incertae sedis</taxon>
        <taxon>Cryptomycota</taxon>
        <taxon>Cryptomycota incertae sedis</taxon>
        <taxon>Rozella</taxon>
    </lineage>
</organism>
<reference evidence="2 3" key="1">
    <citation type="journal article" date="2013" name="Curr. Biol.">
        <title>Shared signatures of parasitism and phylogenomics unite Cryptomycota and microsporidia.</title>
        <authorList>
            <person name="James T.Y."/>
            <person name="Pelin A."/>
            <person name="Bonen L."/>
            <person name="Ahrendt S."/>
            <person name="Sain D."/>
            <person name="Corradi N."/>
            <person name="Stajich J.E."/>
        </authorList>
    </citation>
    <scope>NUCLEOTIDE SEQUENCE [LARGE SCALE GENOMIC DNA]</scope>
    <source>
        <strain evidence="2 3">CSF55</strain>
    </source>
</reference>
<protein>
    <submittedName>
        <fullName evidence="2">Uncharacterized protein</fullName>
    </submittedName>
</protein>
<name>A0A075AQ02_ROZAC</name>
<dbReference type="Proteomes" id="UP000030755">
    <property type="component" value="Unassembled WGS sequence"/>
</dbReference>
<dbReference type="HOGENOM" id="CLU_654079_0_0_1"/>
<accession>A0A075AQ02</accession>
<keyword evidence="1" id="KW-0175">Coiled coil</keyword>